<proteinExistence type="predicted"/>
<dbReference type="EMBL" id="CAJNDS010002847">
    <property type="protein sequence ID" value="CAE7618038.1"/>
    <property type="molecule type" value="Genomic_DNA"/>
</dbReference>
<name>A0A812VAX7_9DINO</name>
<keyword evidence="2" id="KW-1185">Reference proteome</keyword>
<evidence type="ECO:0000313" key="1">
    <source>
        <dbReference type="EMBL" id="CAE7618038.1"/>
    </source>
</evidence>
<evidence type="ECO:0000313" key="2">
    <source>
        <dbReference type="Proteomes" id="UP000604046"/>
    </source>
</evidence>
<dbReference type="Gene3D" id="2.130.10.30">
    <property type="entry name" value="Regulator of chromosome condensation 1/beta-lactamase-inhibitor protein II"/>
    <property type="match status" value="1"/>
</dbReference>
<feature type="non-terminal residue" evidence="1">
    <location>
        <position position="1"/>
    </location>
</feature>
<dbReference type="InterPro" id="IPR051553">
    <property type="entry name" value="Ran_GTPase-activating"/>
</dbReference>
<dbReference type="PANTHER" id="PTHR45982:SF1">
    <property type="entry name" value="REGULATOR OF CHROMOSOME CONDENSATION"/>
    <property type="match status" value="1"/>
</dbReference>
<reference evidence="1" key="1">
    <citation type="submission" date="2021-02" db="EMBL/GenBank/DDBJ databases">
        <authorList>
            <person name="Dougan E. K."/>
            <person name="Rhodes N."/>
            <person name="Thang M."/>
            <person name="Chan C."/>
        </authorList>
    </citation>
    <scope>NUCLEOTIDE SEQUENCE</scope>
</reference>
<gene>
    <name evidence="1" type="primary">Herc2</name>
    <name evidence="1" type="ORF">SNAT2548_LOCUS35129</name>
</gene>
<sequence length="240" mass="25110">QEALGVGLSCLASAEGRLLARTGKVADAGLRHGDTLTATVRSPRLFSRRHAYGFVLIRGDGSVVSWTKEKGLDTRQSDEADLEAMEVQTTAGAVAVLCADGRVVSWGETYSGGDSSAVRKQLHDVRSIQASAGAFAALRSDGRVVTWGIREAGGDSEDVQEQLQHVAQLQASARAFAAVTEGGSVVTWGHPTAGGDSSDVQSQLHDVEGIFASGYSFLALRRDGSAITWGSSEHGAPADR</sequence>
<comment type="caution">
    <text evidence="1">The sequence shown here is derived from an EMBL/GenBank/DDBJ whole genome shotgun (WGS) entry which is preliminary data.</text>
</comment>
<dbReference type="SUPFAM" id="SSF50985">
    <property type="entry name" value="RCC1/BLIP-II"/>
    <property type="match status" value="1"/>
</dbReference>
<protein>
    <submittedName>
        <fullName evidence="1">Herc2 protein</fullName>
    </submittedName>
</protein>
<dbReference type="AlphaFoldDB" id="A0A812VAX7"/>
<accession>A0A812VAX7</accession>
<dbReference type="OrthoDB" id="10456168at2759"/>
<dbReference type="Proteomes" id="UP000604046">
    <property type="component" value="Unassembled WGS sequence"/>
</dbReference>
<dbReference type="InterPro" id="IPR009091">
    <property type="entry name" value="RCC1/BLIP-II"/>
</dbReference>
<dbReference type="PANTHER" id="PTHR45982">
    <property type="entry name" value="REGULATOR OF CHROMOSOME CONDENSATION"/>
    <property type="match status" value="1"/>
</dbReference>
<organism evidence="1 2">
    <name type="scientific">Symbiodinium natans</name>
    <dbReference type="NCBI Taxonomy" id="878477"/>
    <lineage>
        <taxon>Eukaryota</taxon>
        <taxon>Sar</taxon>
        <taxon>Alveolata</taxon>
        <taxon>Dinophyceae</taxon>
        <taxon>Suessiales</taxon>
        <taxon>Symbiodiniaceae</taxon>
        <taxon>Symbiodinium</taxon>
    </lineage>
</organism>